<name>A0A7U4RQQ1_9BACT</name>
<evidence type="ECO:0000313" key="4">
    <source>
        <dbReference type="EMBL" id="AKF25050.1"/>
    </source>
</evidence>
<dbReference type="GO" id="GO:1990281">
    <property type="term" value="C:efflux pump complex"/>
    <property type="evidence" value="ECO:0007669"/>
    <property type="project" value="TreeGrafter"/>
</dbReference>
<sequence length="380" mass="42081">MTRSVKYGLIVLVIAAGSALFYKKVYIPKTTYETVTPKVGDMYTEVFGVGNIGANNIYAITAQTGGKIVQILTDKGHWVKKGELLVSIDPVDLPKQLEEAKISVNKATLELEASKEELQSLKAQKALALVTFRRYERLEKQAFASKAEYDKTKADLDVIDAQIKATNARIDAAKIEIDRAGKNVEALEEKFARFTIYAPVDGYVIDREAEVAQSVAPTQPILKIVDPKSVWVKTYIDERLSGTVKVGQKATIILRSQAYRNYEGVVKRIEPQTDAVTLEKEVDVAFKTLPKPFYINEQAEVNIVTSQLKQVLKVPANAIVYQKLTPGVWTSHDGKAHFMTVKVLARDNKSVAVSGIDARTVILMADPKKKALKEGMSVHL</sequence>
<evidence type="ECO:0000259" key="3">
    <source>
        <dbReference type="Pfam" id="PF25973"/>
    </source>
</evidence>
<reference evidence="5" key="2">
    <citation type="journal article" date="2017" name="Stand. Genomic Sci.">
        <title>Complete genome sequence of the sulfur-oxidizing chemolithoautotrophic Sulfurovum lithotrophicum 42BKTT.</title>
        <authorList>
            <person name="Jeon W."/>
            <person name="Priscilla L."/>
            <person name="Park G."/>
            <person name="Lee H."/>
            <person name="Lee N."/>
            <person name="Lee D."/>
            <person name="Kwon H."/>
            <person name="Ahn I."/>
            <person name="Lee C."/>
            <person name="Lee H."/>
            <person name="Ahn J."/>
        </authorList>
    </citation>
    <scope>NUCLEOTIDE SEQUENCE [LARGE SCALE GENOMIC DNA]</scope>
    <source>
        <strain evidence="5">ATCC BAA-797 / 42BKT</strain>
    </source>
</reference>
<gene>
    <name evidence="4" type="ORF">YH65_06320</name>
</gene>
<organism evidence="4 5">
    <name type="scientific">Sulfurovum lithotrophicum</name>
    <dbReference type="NCBI Taxonomy" id="206403"/>
    <lineage>
        <taxon>Bacteria</taxon>
        <taxon>Pseudomonadati</taxon>
        <taxon>Campylobacterota</taxon>
        <taxon>Epsilonproteobacteria</taxon>
        <taxon>Campylobacterales</taxon>
        <taxon>Sulfurovaceae</taxon>
        <taxon>Sulfurovum</taxon>
    </lineage>
</organism>
<reference evidence="4 5" key="1">
    <citation type="submission" date="2015-04" db="EMBL/GenBank/DDBJ databases">
        <title>Complete genome sequence of Sulfurovum lithotrophicum ATCC BAA-797T.</title>
        <authorList>
            <person name="Ahn J."/>
            <person name="Park G."/>
            <person name="Jeon W."/>
            <person name="Jang Y."/>
            <person name="Jang M."/>
            <person name="Lee H."/>
            <person name="Lee H."/>
        </authorList>
    </citation>
    <scope>NUCLEOTIDE SEQUENCE [LARGE SCALE GENOMIC DNA]</scope>
    <source>
        <strain evidence="5">ATCC BAA-797 / 42BKT</strain>
    </source>
</reference>
<dbReference type="InterPro" id="IPR058647">
    <property type="entry name" value="BSH_CzcB-like"/>
</dbReference>
<feature type="coiled-coil region" evidence="2">
    <location>
        <begin position="97"/>
        <end position="190"/>
    </location>
</feature>
<evidence type="ECO:0000313" key="5">
    <source>
        <dbReference type="Proteomes" id="UP000034444"/>
    </source>
</evidence>
<keyword evidence="2" id="KW-0175">Coiled coil</keyword>
<dbReference type="SUPFAM" id="SSF111369">
    <property type="entry name" value="HlyD-like secretion proteins"/>
    <property type="match status" value="1"/>
</dbReference>
<evidence type="ECO:0000256" key="1">
    <source>
        <dbReference type="ARBA" id="ARBA00009477"/>
    </source>
</evidence>
<dbReference type="Proteomes" id="UP000034444">
    <property type="component" value="Chromosome"/>
</dbReference>
<dbReference type="PANTHER" id="PTHR30469:SF33">
    <property type="entry name" value="SLR1207 PROTEIN"/>
    <property type="match status" value="1"/>
</dbReference>
<protein>
    <submittedName>
        <fullName evidence="4">Transporter</fullName>
    </submittedName>
</protein>
<dbReference type="KEGG" id="slh:YH65_06320"/>
<dbReference type="OrthoDB" id="9806939at2"/>
<feature type="domain" description="CzcB-like barrel-sandwich hybrid" evidence="3">
    <location>
        <begin position="58"/>
        <end position="226"/>
    </location>
</feature>
<dbReference type="Gene3D" id="1.10.287.470">
    <property type="entry name" value="Helix hairpin bin"/>
    <property type="match status" value="1"/>
</dbReference>
<proteinExistence type="inferred from homology"/>
<dbReference type="InterPro" id="IPR006143">
    <property type="entry name" value="RND_pump_MFP"/>
</dbReference>
<dbReference type="RefSeq" id="WP_046551133.1">
    <property type="nucleotide sequence ID" value="NZ_CP011308.1"/>
</dbReference>
<dbReference type="Gene3D" id="2.40.50.100">
    <property type="match status" value="1"/>
</dbReference>
<dbReference type="Gene3D" id="2.40.30.170">
    <property type="match status" value="1"/>
</dbReference>
<dbReference type="Pfam" id="PF25973">
    <property type="entry name" value="BSH_CzcB"/>
    <property type="match status" value="1"/>
</dbReference>
<dbReference type="EMBL" id="CP011308">
    <property type="protein sequence ID" value="AKF25050.1"/>
    <property type="molecule type" value="Genomic_DNA"/>
</dbReference>
<dbReference type="Gene3D" id="2.40.420.20">
    <property type="match status" value="1"/>
</dbReference>
<dbReference type="PANTHER" id="PTHR30469">
    <property type="entry name" value="MULTIDRUG RESISTANCE PROTEIN MDTA"/>
    <property type="match status" value="1"/>
</dbReference>
<dbReference type="AlphaFoldDB" id="A0A7U4RQQ1"/>
<dbReference type="GO" id="GO:0015562">
    <property type="term" value="F:efflux transmembrane transporter activity"/>
    <property type="evidence" value="ECO:0007669"/>
    <property type="project" value="TreeGrafter"/>
</dbReference>
<dbReference type="NCBIfam" id="TIGR01730">
    <property type="entry name" value="RND_mfp"/>
    <property type="match status" value="1"/>
</dbReference>
<accession>A0A7U4RQQ1</accession>
<keyword evidence="5" id="KW-1185">Reference proteome</keyword>
<evidence type="ECO:0000256" key="2">
    <source>
        <dbReference type="SAM" id="Coils"/>
    </source>
</evidence>
<comment type="similarity">
    <text evidence="1">Belongs to the membrane fusion protein (MFP) (TC 8.A.1) family.</text>
</comment>